<keyword evidence="2" id="KW-1133">Transmembrane helix</keyword>
<dbReference type="GO" id="GO:0098552">
    <property type="term" value="C:side of membrane"/>
    <property type="evidence" value="ECO:0007669"/>
    <property type="project" value="UniProtKB-ARBA"/>
</dbReference>
<dbReference type="Gene3D" id="3.30.479.30">
    <property type="entry name" value="Band 7 domain"/>
    <property type="match status" value="1"/>
</dbReference>
<keyword evidence="2" id="KW-0812">Transmembrane</keyword>
<comment type="similarity">
    <text evidence="1">Belongs to the band 7/mec-2 family.</text>
</comment>
<dbReference type="OMA" id="ISIWCIA"/>
<accession>A0A1Q9BSN4</accession>
<feature type="non-terminal residue" evidence="4">
    <location>
        <position position="249"/>
    </location>
</feature>
<dbReference type="InterPro" id="IPR036013">
    <property type="entry name" value="Band_7/SPFH_dom_sf"/>
</dbReference>
<dbReference type="PANTHER" id="PTHR43327">
    <property type="entry name" value="STOMATIN-LIKE PROTEIN 2, MITOCHONDRIAL"/>
    <property type="match status" value="1"/>
</dbReference>
<dbReference type="EMBL" id="LSRX01004987">
    <property type="protein sequence ID" value="OLP73677.1"/>
    <property type="molecule type" value="Genomic_DNA"/>
</dbReference>
<dbReference type="AlphaFoldDB" id="A0A1Q9BSN4"/>
<feature type="domain" description="Band 7" evidence="3">
    <location>
        <begin position="54"/>
        <end position="208"/>
    </location>
</feature>
<proteinExistence type="inferred from homology"/>
<sequence>MALAAIIPAAITLIAPDVSLQWQISIWCIATVCCAFFWVKFSRNKPKRYVEEPLIGEADQWVVERLGKYHTTLNPGLNILIPFLDNIAYRMSAKDQMIEVKGIEAITKDNAMTQVNAICFIRVADPKKAAYGVDNFNTAVRNLVMTTIRNAVGGMELDETLTNRDELAARLRQSMDVQMVDWGLSLRTVDIQDITPSDSMLKSMEKQAAAVRERKATEELAAGNKNAAIMEAQGKKEAMILDAEAKQQS</sequence>
<evidence type="ECO:0000313" key="4">
    <source>
        <dbReference type="EMBL" id="OLP73677.1"/>
    </source>
</evidence>
<keyword evidence="2" id="KW-0472">Membrane</keyword>
<organism evidence="4 5">
    <name type="scientific">Symbiodinium microadriaticum</name>
    <name type="common">Dinoflagellate</name>
    <name type="synonym">Zooxanthella microadriatica</name>
    <dbReference type="NCBI Taxonomy" id="2951"/>
    <lineage>
        <taxon>Eukaryota</taxon>
        <taxon>Sar</taxon>
        <taxon>Alveolata</taxon>
        <taxon>Dinophyceae</taxon>
        <taxon>Suessiales</taxon>
        <taxon>Symbiodiniaceae</taxon>
        <taxon>Symbiodinium</taxon>
    </lineage>
</organism>
<dbReference type="FunFam" id="3.30.479.30:FF:000004">
    <property type="entry name" value="Putative membrane protease family, stomatin"/>
    <property type="match status" value="1"/>
</dbReference>
<dbReference type="PRINTS" id="PR00721">
    <property type="entry name" value="STOMATIN"/>
</dbReference>
<comment type="caution">
    <text evidence="4">The sequence shown here is derived from an EMBL/GenBank/DDBJ whole genome shotgun (WGS) entry which is preliminary data.</text>
</comment>
<evidence type="ECO:0000256" key="1">
    <source>
        <dbReference type="ARBA" id="ARBA00008164"/>
    </source>
</evidence>
<evidence type="ECO:0000313" key="5">
    <source>
        <dbReference type="Proteomes" id="UP000186817"/>
    </source>
</evidence>
<dbReference type="CDD" id="cd08829">
    <property type="entry name" value="SPFH_paraslipin"/>
    <property type="match status" value="1"/>
</dbReference>
<dbReference type="InterPro" id="IPR001107">
    <property type="entry name" value="Band_7"/>
</dbReference>
<dbReference type="OrthoDB" id="434619at2759"/>
<dbReference type="SUPFAM" id="SSF117892">
    <property type="entry name" value="Band 7/SPFH domain"/>
    <property type="match status" value="1"/>
</dbReference>
<protein>
    <submittedName>
        <fullName evidence="4">Protein QmcA</fullName>
    </submittedName>
</protein>
<dbReference type="Proteomes" id="UP000186817">
    <property type="component" value="Unassembled WGS sequence"/>
</dbReference>
<gene>
    <name evidence="4" type="primary">qmcA</name>
    <name evidence="4" type="ORF">AK812_SmicGene47007</name>
</gene>
<feature type="transmembrane region" description="Helical" evidence="2">
    <location>
        <begin position="20"/>
        <end position="39"/>
    </location>
</feature>
<dbReference type="InterPro" id="IPR001972">
    <property type="entry name" value="Stomatin_HflK_fam"/>
</dbReference>
<keyword evidence="5" id="KW-1185">Reference proteome</keyword>
<reference evidence="4 5" key="1">
    <citation type="submission" date="2016-02" db="EMBL/GenBank/DDBJ databases">
        <title>Genome analysis of coral dinoflagellate symbionts highlights evolutionary adaptations to a symbiotic lifestyle.</title>
        <authorList>
            <person name="Aranda M."/>
            <person name="Li Y."/>
            <person name="Liew Y.J."/>
            <person name="Baumgarten S."/>
            <person name="Simakov O."/>
            <person name="Wilson M."/>
            <person name="Piel J."/>
            <person name="Ashoor H."/>
            <person name="Bougouffa S."/>
            <person name="Bajic V.B."/>
            <person name="Ryu T."/>
            <person name="Ravasi T."/>
            <person name="Bayer T."/>
            <person name="Micklem G."/>
            <person name="Kim H."/>
            <person name="Bhak J."/>
            <person name="Lajeunesse T.C."/>
            <person name="Voolstra C.R."/>
        </authorList>
    </citation>
    <scope>NUCLEOTIDE SEQUENCE [LARGE SCALE GENOMIC DNA]</scope>
    <source>
        <strain evidence="4 5">CCMP2467</strain>
    </source>
</reference>
<evidence type="ECO:0000259" key="3">
    <source>
        <dbReference type="SMART" id="SM00244"/>
    </source>
</evidence>
<dbReference type="SMART" id="SM00244">
    <property type="entry name" value="PHB"/>
    <property type="match status" value="1"/>
</dbReference>
<evidence type="ECO:0000256" key="2">
    <source>
        <dbReference type="SAM" id="Phobius"/>
    </source>
</evidence>
<name>A0A1Q9BSN4_SYMMI</name>
<dbReference type="PANTHER" id="PTHR43327:SF10">
    <property type="entry name" value="STOMATIN-LIKE PROTEIN 2, MITOCHONDRIAL"/>
    <property type="match status" value="1"/>
</dbReference>
<dbReference type="Pfam" id="PF01145">
    <property type="entry name" value="Band_7"/>
    <property type="match status" value="1"/>
</dbReference>
<dbReference type="GO" id="GO:0005886">
    <property type="term" value="C:plasma membrane"/>
    <property type="evidence" value="ECO:0007669"/>
    <property type="project" value="UniProtKB-ARBA"/>
</dbReference>
<dbReference type="InterPro" id="IPR050710">
    <property type="entry name" value="Band7/mec-2_domain"/>
</dbReference>